<accession>A0A1H9WTL4</accession>
<evidence type="ECO:0000256" key="2">
    <source>
        <dbReference type="ARBA" id="ARBA00044777"/>
    </source>
</evidence>
<dbReference type="OrthoDB" id="9811016at2"/>
<dbReference type="Pfam" id="PF02616">
    <property type="entry name" value="SMC_ScpA"/>
    <property type="match status" value="1"/>
</dbReference>
<dbReference type="GO" id="GO:0005737">
    <property type="term" value="C:cytoplasm"/>
    <property type="evidence" value="ECO:0007669"/>
    <property type="project" value="UniProtKB-SubCell"/>
</dbReference>
<comment type="similarity">
    <text evidence="3">Belongs to the ScpA family.</text>
</comment>
<dbReference type="GO" id="GO:0007059">
    <property type="term" value="P:chromosome segregation"/>
    <property type="evidence" value="ECO:0007669"/>
    <property type="project" value="UniProtKB-UniRule"/>
</dbReference>
<keyword evidence="3" id="KW-0131">Cell cycle</keyword>
<keyword evidence="3" id="KW-0132">Cell division</keyword>
<dbReference type="eggNOG" id="COG1354">
    <property type="taxonomic scope" value="Bacteria"/>
</dbReference>
<comment type="subcellular location">
    <subcellularLocation>
        <location evidence="3">Cytoplasm</location>
    </subcellularLocation>
    <text evidence="3">Associated with two foci at the outer edges of the nucleoid region in young cells, and at four foci within both cell halves in older cells.</text>
</comment>
<name>A0A1H9WTL4_BUTFI</name>
<dbReference type="Proteomes" id="UP000182584">
    <property type="component" value="Unassembled WGS sequence"/>
</dbReference>
<evidence type="ECO:0000313" key="4">
    <source>
        <dbReference type="EMBL" id="SES37266.1"/>
    </source>
</evidence>
<organism evidence="4 5">
    <name type="scientific">Butyrivibrio fibrisolvens</name>
    <dbReference type="NCBI Taxonomy" id="831"/>
    <lineage>
        <taxon>Bacteria</taxon>
        <taxon>Bacillati</taxon>
        <taxon>Bacillota</taxon>
        <taxon>Clostridia</taxon>
        <taxon>Lachnospirales</taxon>
        <taxon>Lachnospiraceae</taxon>
        <taxon>Butyrivibrio</taxon>
    </lineage>
</organism>
<evidence type="ECO:0000256" key="1">
    <source>
        <dbReference type="ARBA" id="ARBA00022829"/>
    </source>
</evidence>
<keyword evidence="1 3" id="KW-0159">Chromosome partition</keyword>
<dbReference type="Gene3D" id="6.10.250.2410">
    <property type="match status" value="1"/>
</dbReference>
<proteinExistence type="inferred from homology"/>
<gene>
    <name evidence="3" type="primary">scpA</name>
    <name evidence="4" type="ORF">SAMN04487884_13420</name>
</gene>
<dbReference type="GO" id="GO:0006260">
    <property type="term" value="P:DNA replication"/>
    <property type="evidence" value="ECO:0007669"/>
    <property type="project" value="UniProtKB-UniRule"/>
</dbReference>
<dbReference type="InterPro" id="IPR003768">
    <property type="entry name" value="ScpA"/>
</dbReference>
<dbReference type="EMBL" id="FOGJ01000034">
    <property type="protein sequence ID" value="SES37266.1"/>
    <property type="molecule type" value="Genomic_DNA"/>
</dbReference>
<evidence type="ECO:0000313" key="5">
    <source>
        <dbReference type="Proteomes" id="UP000182584"/>
    </source>
</evidence>
<reference evidence="4 5" key="1">
    <citation type="submission" date="2016-10" db="EMBL/GenBank/DDBJ databases">
        <authorList>
            <person name="de Groot N.N."/>
        </authorList>
    </citation>
    <scope>NUCLEOTIDE SEQUENCE [LARGE SCALE GENOMIC DNA]</scope>
    <source>
        <strain evidence="4 5">AR40</strain>
    </source>
</reference>
<dbReference type="HAMAP" id="MF_01805">
    <property type="entry name" value="ScpA"/>
    <property type="match status" value="1"/>
</dbReference>
<dbReference type="PANTHER" id="PTHR33969:SF2">
    <property type="entry name" value="SEGREGATION AND CONDENSATION PROTEIN A"/>
    <property type="match status" value="1"/>
</dbReference>
<evidence type="ECO:0000256" key="3">
    <source>
        <dbReference type="HAMAP-Rule" id="MF_01805"/>
    </source>
</evidence>
<keyword evidence="3" id="KW-0963">Cytoplasm</keyword>
<dbReference type="AlphaFoldDB" id="A0A1H9WTL4"/>
<dbReference type="RefSeq" id="WP_022758745.1">
    <property type="nucleotide sequence ID" value="NZ_FOGJ01000034.1"/>
</dbReference>
<comment type="function">
    <text evidence="3">Participates in chromosomal partition during cell division. May act via the formation of a condensin-like complex containing Smc and ScpB that pull DNA away from mid-cell into both cell halves.</text>
</comment>
<dbReference type="GO" id="GO:0051301">
    <property type="term" value="P:cell division"/>
    <property type="evidence" value="ECO:0007669"/>
    <property type="project" value="UniProtKB-KW"/>
</dbReference>
<sequence>MSLEVKLEAFEGPLDLLLHLIDKNKVEIYDIPISTITAQYLEYLNLMEKEDMDVTSEFLVMAAELMDIKCKMLLPREVNEEGEEEDPRAELVEKLLEHKMFKYLSGELAQRFDGGDMYFYRKQNLPSEVTTYEPPIDYAELVGDNNLQKLNEIFQELLRRQEDKIDPVRSTFGRIERESVDIDEKTLFIKAYVRKHKSFSFRKLLQEQATKAEIIVAFLVILEEIKLGEVTVTQDDTFADITITSNKFGEEMDEEEAVKTAMELEKEQS</sequence>
<comment type="subunit">
    <text evidence="3">Component of a cohesin-like complex composed of ScpA, ScpB and the Smc homodimer, in which ScpA and ScpB bind to the head domain of Smc. The presence of the three proteins is required for the association of the complex with DNA.</text>
</comment>
<dbReference type="PANTHER" id="PTHR33969">
    <property type="entry name" value="SEGREGATION AND CONDENSATION PROTEIN A"/>
    <property type="match status" value="1"/>
</dbReference>
<protein>
    <recommendedName>
        <fullName evidence="2 3">Segregation and condensation protein A</fullName>
    </recommendedName>
</protein>